<dbReference type="SUPFAM" id="SSF56112">
    <property type="entry name" value="Protein kinase-like (PK-like)"/>
    <property type="match status" value="1"/>
</dbReference>
<evidence type="ECO:0000313" key="18">
    <source>
        <dbReference type="Proteomes" id="UP001155586"/>
    </source>
</evidence>
<evidence type="ECO:0000313" key="17">
    <source>
        <dbReference type="EMBL" id="MCW8333607.1"/>
    </source>
</evidence>
<comment type="subcellular location">
    <subcellularLocation>
        <location evidence="1 15">Cell inner membrane</location>
        <topology evidence="1 15">Peripheral membrane protein</topology>
        <orientation evidence="1 15">Cytoplasmic side</orientation>
    </subcellularLocation>
</comment>
<evidence type="ECO:0000256" key="8">
    <source>
        <dbReference type="ARBA" id="ARBA00022741"/>
    </source>
</evidence>
<dbReference type="GO" id="GO:0009244">
    <property type="term" value="P:lipopolysaccharide core region biosynthetic process"/>
    <property type="evidence" value="ECO:0007669"/>
    <property type="project" value="UniProtKB-UniRule"/>
</dbReference>
<evidence type="ECO:0000256" key="4">
    <source>
        <dbReference type="ARBA" id="ARBA00011988"/>
    </source>
</evidence>
<evidence type="ECO:0000256" key="11">
    <source>
        <dbReference type="ARBA" id="ARBA00022985"/>
    </source>
</evidence>
<keyword evidence="6 15" id="KW-0997">Cell inner membrane</keyword>
<evidence type="ECO:0000256" key="7">
    <source>
        <dbReference type="ARBA" id="ARBA00022679"/>
    </source>
</evidence>
<dbReference type="NCBIfam" id="NF002475">
    <property type="entry name" value="PRK01723.1"/>
    <property type="match status" value="1"/>
</dbReference>
<dbReference type="PROSITE" id="PS50011">
    <property type="entry name" value="PROTEIN_KINASE_DOM"/>
    <property type="match status" value="1"/>
</dbReference>
<dbReference type="InterPro" id="IPR000719">
    <property type="entry name" value="Prot_kinase_dom"/>
</dbReference>
<gene>
    <name evidence="15" type="primary">kdkA</name>
    <name evidence="17" type="ORF">MD483_07200</name>
</gene>
<comment type="similarity">
    <text evidence="3 15">Belongs to the protein kinase superfamily. KdkA/RfaP family.</text>
</comment>
<sequence length="234" mass="26966">MLTKTQSSNTTYWYNPALLIEEVESAFSVDFWKRREAVIGSAQGRGTTWFIRGGLIPIALRHYYRGGLLGRIFTDKYLFWGLANSRPYKELKTLEILSKAGVNVPRPIAAKITVATFTYRADILVELIKDAKDLVSVLKSESLSPEILYRIGQEIRKMHDTQVNHTDLNIHNILIDKNKKVWLIDFDKCGQQRGNKWKKGNLSRLLRSFKKEQTLGNINALHYDFNVIMQGYND</sequence>
<dbReference type="InterPro" id="IPR011009">
    <property type="entry name" value="Kinase-like_dom_sf"/>
</dbReference>
<protein>
    <recommendedName>
        <fullName evidence="13 15">3-deoxy-D-manno-octulosonic acid kinase</fullName>
        <shortName evidence="15">Kdo kinase</shortName>
        <ecNumber evidence="4 15">2.7.1.166</ecNumber>
    </recommendedName>
</protein>
<dbReference type="GO" id="GO:0005886">
    <property type="term" value="C:plasma membrane"/>
    <property type="evidence" value="ECO:0007669"/>
    <property type="project" value="UniProtKB-SubCell"/>
</dbReference>
<feature type="active site" evidence="15">
    <location>
        <position position="167"/>
    </location>
</feature>
<keyword evidence="5 15" id="KW-1003">Cell membrane</keyword>
<evidence type="ECO:0000256" key="13">
    <source>
        <dbReference type="ARBA" id="ARBA00029511"/>
    </source>
</evidence>
<dbReference type="HAMAP" id="MF_00521">
    <property type="entry name" value="KDO_kinase"/>
    <property type="match status" value="1"/>
</dbReference>
<keyword evidence="18" id="KW-1185">Reference proteome</keyword>
<keyword evidence="9 15" id="KW-0418">Kinase</keyword>
<evidence type="ECO:0000259" key="16">
    <source>
        <dbReference type="PROSITE" id="PS50011"/>
    </source>
</evidence>
<dbReference type="EC" id="2.7.1.166" evidence="4 15"/>
<dbReference type="Pfam" id="PF06293">
    <property type="entry name" value="Kdo"/>
    <property type="match status" value="1"/>
</dbReference>
<comment type="function">
    <text evidence="15">Catalyzes the ATP-dependent phosphorylation of the 3-deoxy-D-manno-octulosonic acid (Kdo) residue in Kdo-lipid IV(A) at the 4-OH position.</text>
</comment>
<reference evidence="17" key="1">
    <citation type="submission" date="2022-02" db="EMBL/GenBank/DDBJ databases">
        <title>Vibrio sp. nov., a new bacterium isolated from Bohai sea, China.</title>
        <authorList>
            <person name="Yuan Y."/>
        </authorList>
    </citation>
    <scope>NUCLEOTIDE SEQUENCE</scope>
    <source>
        <strain evidence="17">DBSS07</strain>
    </source>
</reference>
<dbReference type="EMBL" id="JAKRRX010000029">
    <property type="protein sequence ID" value="MCW8333607.1"/>
    <property type="molecule type" value="Genomic_DNA"/>
</dbReference>
<comment type="catalytic activity">
    <reaction evidence="14 15">
        <text>an alpha-Kdo-(2-&gt;6)-lipid IVA + ATP = a 4-O-phospho-alpha-Kdo-(2-&gt;6)-lipid IVA + ADP + H(+)</text>
        <dbReference type="Rhea" id="RHEA:74271"/>
        <dbReference type="ChEBI" id="CHEBI:15378"/>
        <dbReference type="ChEBI" id="CHEBI:30616"/>
        <dbReference type="ChEBI" id="CHEBI:176428"/>
        <dbReference type="ChEBI" id="CHEBI:193140"/>
        <dbReference type="ChEBI" id="CHEBI:456216"/>
        <dbReference type="EC" id="2.7.1.166"/>
    </reaction>
</comment>
<evidence type="ECO:0000256" key="2">
    <source>
        <dbReference type="ARBA" id="ARBA00004713"/>
    </source>
</evidence>
<dbReference type="Proteomes" id="UP001155586">
    <property type="component" value="Unassembled WGS sequence"/>
</dbReference>
<evidence type="ECO:0000256" key="14">
    <source>
        <dbReference type="ARBA" id="ARBA00034417"/>
    </source>
</evidence>
<evidence type="ECO:0000256" key="10">
    <source>
        <dbReference type="ARBA" id="ARBA00022840"/>
    </source>
</evidence>
<keyword evidence="7 15" id="KW-0808">Transferase</keyword>
<evidence type="ECO:0000256" key="3">
    <source>
        <dbReference type="ARBA" id="ARBA00010327"/>
    </source>
</evidence>
<evidence type="ECO:0000256" key="9">
    <source>
        <dbReference type="ARBA" id="ARBA00022777"/>
    </source>
</evidence>
<keyword evidence="12 15" id="KW-0472">Membrane</keyword>
<dbReference type="GO" id="GO:0004672">
    <property type="term" value="F:protein kinase activity"/>
    <property type="evidence" value="ECO:0007669"/>
    <property type="project" value="InterPro"/>
</dbReference>
<dbReference type="InterPro" id="IPR022826">
    <property type="entry name" value="KDO_kinase"/>
</dbReference>
<evidence type="ECO:0000256" key="1">
    <source>
        <dbReference type="ARBA" id="ARBA00004515"/>
    </source>
</evidence>
<comment type="caution">
    <text evidence="17">The sequence shown here is derived from an EMBL/GenBank/DDBJ whole genome shotgun (WGS) entry which is preliminary data.</text>
</comment>
<dbReference type="RefSeq" id="WP_265687121.1">
    <property type="nucleotide sequence ID" value="NZ_JAKRRX010000029.1"/>
</dbReference>
<dbReference type="GO" id="GO:0005524">
    <property type="term" value="F:ATP binding"/>
    <property type="evidence" value="ECO:0007669"/>
    <property type="project" value="UniProtKB-UniRule"/>
</dbReference>
<keyword evidence="8 15" id="KW-0547">Nucleotide-binding</keyword>
<proteinExistence type="inferred from homology"/>
<organism evidence="17 18">
    <name type="scientific">Vibrio paucivorans</name>
    <dbReference type="NCBI Taxonomy" id="2829489"/>
    <lineage>
        <taxon>Bacteria</taxon>
        <taxon>Pseudomonadati</taxon>
        <taxon>Pseudomonadota</taxon>
        <taxon>Gammaproteobacteria</taxon>
        <taxon>Vibrionales</taxon>
        <taxon>Vibrionaceae</taxon>
        <taxon>Vibrio</taxon>
    </lineage>
</organism>
<dbReference type="AlphaFoldDB" id="A0A9X3CDE2"/>
<dbReference type="Gene3D" id="1.10.510.10">
    <property type="entry name" value="Transferase(Phosphotransferase) domain 1"/>
    <property type="match status" value="1"/>
</dbReference>
<name>A0A9X3CDE2_9VIBR</name>
<evidence type="ECO:0000256" key="12">
    <source>
        <dbReference type="ARBA" id="ARBA00023136"/>
    </source>
</evidence>
<keyword evidence="10 15" id="KW-0067">ATP-binding</keyword>
<keyword evidence="11 15" id="KW-0448">Lipopolysaccharide biosynthesis</keyword>
<evidence type="ECO:0000256" key="15">
    <source>
        <dbReference type="HAMAP-Rule" id="MF_00521"/>
    </source>
</evidence>
<accession>A0A9X3CDE2</accession>
<feature type="domain" description="Protein kinase" evidence="16">
    <location>
        <begin position="37"/>
        <end position="234"/>
    </location>
</feature>
<comment type="pathway">
    <text evidence="2 15">Bacterial outer membrane biogenesis; LPS core biosynthesis.</text>
</comment>
<evidence type="ECO:0000256" key="6">
    <source>
        <dbReference type="ARBA" id="ARBA00022519"/>
    </source>
</evidence>
<evidence type="ECO:0000256" key="5">
    <source>
        <dbReference type="ARBA" id="ARBA00022475"/>
    </source>
</evidence>